<keyword evidence="3" id="KW-1185">Reference proteome</keyword>
<dbReference type="EMBL" id="BPLQ01003460">
    <property type="protein sequence ID" value="GIY00649.1"/>
    <property type="molecule type" value="Genomic_DNA"/>
</dbReference>
<comment type="caution">
    <text evidence="2">The sequence shown here is derived from an EMBL/GenBank/DDBJ whole genome shotgun (WGS) entry which is preliminary data.</text>
</comment>
<protein>
    <submittedName>
        <fullName evidence="2">Uncharacterized protein</fullName>
    </submittedName>
</protein>
<evidence type="ECO:0000256" key="1">
    <source>
        <dbReference type="SAM" id="MobiDB-lite"/>
    </source>
</evidence>
<sequence length="69" mass="7730">MTLDTSPSIESTDPKAVSSQIPVEREERNVFGNLRCSIMGDLNSEHSMNVAYEKTVIVVTCPYFVEEMC</sequence>
<gene>
    <name evidence="2" type="ORF">CDAR_457501</name>
</gene>
<proteinExistence type="predicted"/>
<feature type="region of interest" description="Disordered" evidence="1">
    <location>
        <begin position="1"/>
        <end position="21"/>
    </location>
</feature>
<accession>A0AAV4PUC7</accession>
<evidence type="ECO:0000313" key="3">
    <source>
        <dbReference type="Proteomes" id="UP001054837"/>
    </source>
</evidence>
<name>A0AAV4PUC7_9ARAC</name>
<dbReference type="AlphaFoldDB" id="A0AAV4PUC7"/>
<reference evidence="2 3" key="1">
    <citation type="submission" date="2021-06" db="EMBL/GenBank/DDBJ databases">
        <title>Caerostris darwini draft genome.</title>
        <authorList>
            <person name="Kono N."/>
            <person name="Arakawa K."/>
        </authorList>
    </citation>
    <scope>NUCLEOTIDE SEQUENCE [LARGE SCALE GENOMIC DNA]</scope>
</reference>
<evidence type="ECO:0000313" key="2">
    <source>
        <dbReference type="EMBL" id="GIY00649.1"/>
    </source>
</evidence>
<dbReference type="Proteomes" id="UP001054837">
    <property type="component" value="Unassembled WGS sequence"/>
</dbReference>
<organism evidence="2 3">
    <name type="scientific">Caerostris darwini</name>
    <dbReference type="NCBI Taxonomy" id="1538125"/>
    <lineage>
        <taxon>Eukaryota</taxon>
        <taxon>Metazoa</taxon>
        <taxon>Ecdysozoa</taxon>
        <taxon>Arthropoda</taxon>
        <taxon>Chelicerata</taxon>
        <taxon>Arachnida</taxon>
        <taxon>Araneae</taxon>
        <taxon>Araneomorphae</taxon>
        <taxon>Entelegynae</taxon>
        <taxon>Araneoidea</taxon>
        <taxon>Araneidae</taxon>
        <taxon>Caerostris</taxon>
    </lineage>
</organism>